<reference evidence="1 2" key="1">
    <citation type="submission" date="2019-11" db="EMBL/GenBank/DDBJ databases">
        <title>Novel species isolated from a subtropical stream in China.</title>
        <authorList>
            <person name="Lu H."/>
        </authorList>
    </citation>
    <scope>NUCLEOTIDE SEQUENCE [LARGE SCALE GENOMIC DNA]</scope>
    <source>
        <strain evidence="1 2">FT25W</strain>
    </source>
</reference>
<dbReference type="RefSeq" id="WP_154367672.1">
    <property type="nucleotide sequence ID" value="NZ_WKJM01000002.1"/>
</dbReference>
<dbReference type="EMBL" id="WKJM01000002">
    <property type="protein sequence ID" value="MRX06748.1"/>
    <property type="molecule type" value="Genomic_DNA"/>
</dbReference>
<dbReference type="PANTHER" id="PTHR48098">
    <property type="entry name" value="ENTEROCHELIN ESTERASE-RELATED"/>
    <property type="match status" value="1"/>
</dbReference>
<dbReference type="InterPro" id="IPR050583">
    <property type="entry name" value="Mycobacterial_A85_antigen"/>
</dbReference>
<dbReference type="GO" id="GO:0016747">
    <property type="term" value="F:acyltransferase activity, transferring groups other than amino-acyl groups"/>
    <property type="evidence" value="ECO:0007669"/>
    <property type="project" value="TreeGrafter"/>
</dbReference>
<gene>
    <name evidence="1" type="ORF">GJ697_02750</name>
</gene>
<accession>A0A6L5QB52</accession>
<dbReference type="InterPro" id="IPR029058">
    <property type="entry name" value="AB_hydrolase_fold"/>
</dbReference>
<protein>
    <submittedName>
        <fullName evidence="1">Esterase</fullName>
    </submittedName>
</protein>
<proteinExistence type="predicted"/>
<dbReference type="Pfam" id="PF00756">
    <property type="entry name" value="Esterase"/>
    <property type="match status" value="1"/>
</dbReference>
<comment type="caution">
    <text evidence="1">The sequence shown here is derived from an EMBL/GenBank/DDBJ whole genome shotgun (WGS) entry which is preliminary data.</text>
</comment>
<dbReference type="Proteomes" id="UP000481037">
    <property type="component" value="Unassembled WGS sequence"/>
</dbReference>
<dbReference type="AlphaFoldDB" id="A0A6L5QB52"/>
<evidence type="ECO:0000313" key="2">
    <source>
        <dbReference type="Proteomes" id="UP000481037"/>
    </source>
</evidence>
<dbReference type="Gene3D" id="3.40.50.1820">
    <property type="entry name" value="alpha/beta hydrolase"/>
    <property type="match status" value="1"/>
</dbReference>
<dbReference type="InterPro" id="IPR000801">
    <property type="entry name" value="Esterase-like"/>
</dbReference>
<organism evidence="1 2">
    <name type="scientific">Duganella alba</name>
    <dbReference type="NCBI Taxonomy" id="2666081"/>
    <lineage>
        <taxon>Bacteria</taxon>
        <taxon>Pseudomonadati</taxon>
        <taxon>Pseudomonadota</taxon>
        <taxon>Betaproteobacteria</taxon>
        <taxon>Burkholderiales</taxon>
        <taxon>Oxalobacteraceae</taxon>
        <taxon>Telluria group</taxon>
        <taxon>Duganella</taxon>
    </lineage>
</organism>
<dbReference type="PANTHER" id="PTHR48098:SF1">
    <property type="entry name" value="DIACYLGLYCEROL ACYLTRANSFERASE_MYCOLYLTRANSFERASE AG85A"/>
    <property type="match status" value="1"/>
</dbReference>
<keyword evidence="2" id="KW-1185">Reference proteome</keyword>
<name>A0A6L5QB52_9BURK</name>
<dbReference type="SUPFAM" id="SSF53474">
    <property type="entry name" value="alpha/beta-Hydrolases"/>
    <property type="match status" value="1"/>
</dbReference>
<sequence>MFVTADIDSAVLAGNALGDPVRRTIGVYLPPGYEEDGARRYPVVYVLVGFNSRGTMLMNESPWDENIAQRMDRLIASGAVQPMILVMPDCLTRYGGSQYINSTATGRYEDHLLQEVVPFIDRSYRTRAQRAYRAVAGKSSGGYGAVMLAMRHPDVFGLAASHSGDMYFELCYKPAFIACVRELHRREGGLAAFLRDLRTIRPRDAAYSTMLNTIAMASCYSPNPDSPYGFDLPFDVDTGEIIEAVWQRWLEWDPVHLVERHAEALRSLTLLFVDAGRRDEFNLQFGARIFCEKLQQQGIRHVHEEFDDGHLNIPYRYDISLQQISNAMRQP</sequence>
<evidence type="ECO:0000313" key="1">
    <source>
        <dbReference type="EMBL" id="MRX06748.1"/>
    </source>
</evidence>